<sequence length="80" mass="10063">MFIHKKKRVPYKIVEETIDPHELKVQIRKKNCIIIQQLIQRSNVNLDDETMEKQWKIWYKEIQINQINKRLKKRWKNKNY</sequence>
<organism evidence="1 2">
    <name type="scientific">Paramecium sonneborni</name>
    <dbReference type="NCBI Taxonomy" id="65129"/>
    <lineage>
        <taxon>Eukaryota</taxon>
        <taxon>Sar</taxon>
        <taxon>Alveolata</taxon>
        <taxon>Ciliophora</taxon>
        <taxon>Intramacronucleata</taxon>
        <taxon>Oligohymenophorea</taxon>
        <taxon>Peniculida</taxon>
        <taxon>Parameciidae</taxon>
        <taxon>Paramecium</taxon>
    </lineage>
</organism>
<comment type="caution">
    <text evidence="1">The sequence shown here is derived from an EMBL/GenBank/DDBJ whole genome shotgun (WGS) entry which is preliminary data.</text>
</comment>
<dbReference type="Proteomes" id="UP000692954">
    <property type="component" value="Unassembled WGS sequence"/>
</dbReference>
<protein>
    <submittedName>
        <fullName evidence="1">Uncharacterized protein</fullName>
    </submittedName>
</protein>
<dbReference type="EMBL" id="CAJJDN010000014">
    <property type="protein sequence ID" value="CAD8060059.1"/>
    <property type="molecule type" value="Genomic_DNA"/>
</dbReference>
<evidence type="ECO:0000313" key="2">
    <source>
        <dbReference type="Proteomes" id="UP000692954"/>
    </source>
</evidence>
<accession>A0A8S1KX89</accession>
<evidence type="ECO:0000313" key="1">
    <source>
        <dbReference type="EMBL" id="CAD8060059.1"/>
    </source>
</evidence>
<name>A0A8S1KX89_9CILI</name>
<gene>
    <name evidence="1" type="ORF">PSON_ATCC_30995.1.T0140055</name>
</gene>
<proteinExistence type="predicted"/>
<dbReference type="AlphaFoldDB" id="A0A8S1KX89"/>
<keyword evidence="2" id="KW-1185">Reference proteome</keyword>
<reference evidence="1" key="1">
    <citation type="submission" date="2021-01" db="EMBL/GenBank/DDBJ databases">
        <authorList>
            <consortium name="Genoscope - CEA"/>
            <person name="William W."/>
        </authorList>
    </citation>
    <scope>NUCLEOTIDE SEQUENCE</scope>
</reference>